<dbReference type="PANTHER" id="PTHR34391">
    <property type="entry name" value="UPF0658 GOLGI APPARATUS MEMBRANE PROTEIN C1952.10C-RELATED"/>
    <property type="match status" value="1"/>
</dbReference>
<name>A0A0N1HXF1_9EURO</name>
<feature type="transmembrane region" description="Helical" evidence="1">
    <location>
        <begin position="282"/>
        <end position="302"/>
    </location>
</feature>
<dbReference type="GO" id="GO:0005794">
    <property type="term" value="C:Golgi apparatus"/>
    <property type="evidence" value="ECO:0007669"/>
    <property type="project" value="TreeGrafter"/>
</dbReference>
<dbReference type="GeneID" id="28733812"/>
<organism evidence="2 3">
    <name type="scientific">Cyphellophora attinorum</name>
    <dbReference type="NCBI Taxonomy" id="1664694"/>
    <lineage>
        <taxon>Eukaryota</taxon>
        <taxon>Fungi</taxon>
        <taxon>Dikarya</taxon>
        <taxon>Ascomycota</taxon>
        <taxon>Pezizomycotina</taxon>
        <taxon>Eurotiomycetes</taxon>
        <taxon>Chaetothyriomycetidae</taxon>
        <taxon>Chaetothyriales</taxon>
        <taxon>Cyphellophoraceae</taxon>
        <taxon>Cyphellophora</taxon>
    </lineage>
</organism>
<feature type="transmembrane region" description="Helical" evidence="1">
    <location>
        <begin position="158"/>
        <end position="176"/>
    </location>
</feature>
<dbReference type="VEuPathDB" id="FungiDB:AB675_1999"/>
<keyword evidence="1" id="KW-0472">Membrane</keyword>
<sequence>MFGQLRPRYDLINASAGELASDDVNAIMRTLTTVKIPHKARASLLGGTPDPSYQPLAGGYHQREGYDITPQQPRKKRFAMYLPDSRWSWAFLLITLFQAAVILAFEAWIFAVFQIDINNANVPDAQKRTIPTFLTLYIFGFVYQLVLVWDGLRLKNTIQIIGLVMYNVGLLVYGAVQMEQIEDVAKQLPAEIKQDIWSRTRPYLVAIPAILALGTVLLAFAAWKLYDEFAWTIYKHISADLRMKRRYLTFQIYIALLKFDFFFFLGFTVQFVVIVERFTVEFYLTIAAIPVTIAILLAAAFFTRRESLVGTICVIILYFGGLTYFIFKLVRMYSDGFEGPYIPARKELTAFAVITIVSLLLTITNACVCAHNYGQGLKPYVAKRKIVVDEEKISGSAYAQYATEMQPQPGKLPSRPTGRMEID</sequence>
<dbReference type="InterPro" id="IPR040410">
    <property type="entry name" value="UPF0658_Golgi"/>
</dbReference>
<gene>
    <name evidence="2" type="ORF">AB675_1999</name>
</gene>
<accession>A0A0N1HXF1</accession>
<feature type="transmembrane region" description="Helical" evidence="1">
    <location>
        <begin position="250"/>
        <end position="275"/>
    </location>
</feature>
<dbReference type="PANTHER" id="PTHR34391:SF1">
    <property type="entry name" value="UPF0658 GOLGI APPARATUS MEMBRANE PROTEIN C1952.10C-RELATED"/>
    <property type="match status" value="1"/>
</dbReference>
<reference evidence="2 3" key="1">
    <citation type="submission" date="2015-06" db="EMBL/GenBank/DDBJ databases">
        <title>Draft genome of the ant-associated black yeast Phialophora attae CBS 131958.</title>
        <authorList>
            <person name="Moreno L.F."/>
            <person name="Stielow B.J."/>
            <person name="de Hoog S."/>
            <person name="Vicente V.A."/>
            <person name="Weiss V.A."/>
            <person name="de Vries M."/>
            <person name="Cruz L.M."/>
            <person name="Souza E.M."/>
        </authorList>
    </citation>
    <scope>NUCLEOTIDE SEQUENCE [LARGE SCALE GENOMIC DNA]</scope>
    <source>
        <strain evidence="2 3">CBS 131958</strain>
    </source>
</reference>
<keyword evidence="3" id="KW-1185">Reference proteome</keyword>
<feature type="transmembrane region" description="Helical" evidence="1">
    <location>
        <begin position="134"/>
        <end position="152"/>
    </location>
</feature>
<comment type="caution">
    <text evidence="2">The sequence shown here is derived from an EMBL/GenBank/DDBJ whole genome shotgun (WGS) entry which is preliminary data.</text>
</comment>
<protein>
    <submittedName>
        <fullName evidence="2">Uncharacterized protein</fullName>
    </submittedName>
</protein>
<keyword evidence="1" id="KW-0812">Transmembrane</keyword>
<proteinExistence type="predicted"/>
<dbReference type="AlphaFoldDB" id="A0A0N1HXF1"/>
<evidence type="ECO:0000313" key="3">
    <source>
        <dbReference type="Proteomes" id="UP000038010"/>
    </source>
</evidence>
<dbReference type="RefSeq" id="XP_018002608.1">
    <property type="nucleotide sequence ID" value="XM_018141932.1"/>
</dbReference>
<keyword evidence="1" id="KW-1133">Transmembrane helix</keyword>
<feature type="transmembrane region" description="Helical" evidence="1">
    <location>
        <begin position="348"/>
        <end position="373"/>
    </location>
</feature>
<feature type="transmembrane region" description="Helical" evidence="1">
    <location>
        <begin position="203"/>
        <end position="223"/>
    </location>
</feature>
<feature type="transmembrane region" description="Helical" evidence="1">
    <location>
        <begin position="308"/>
        <end position="327"/>
    </location>
</feature>
<dbReference type="OrthoDB" id="2448307at2759"/>
<feature type="transmembrane region" description="Helical" evidence="1">
    <location>
        <begin position="87"/>
        <end position="113"/>
    </location>
</feature>
<dbReference type="EMBL" id="LFJN01000006">
    <property type="protein sequence ID" value="KPI42645.1"/>
    <property type="molecule type" value="Genomic_DNA"/>
</dbReference>
<evidence type="ECO:0000256" key="1">
    <source>
        <dbReference type="SAM" id="Phobius"/>
    </source>
</evidence>
<evidence type="ECO:0000313" key="2">
    <source>
        <dbReference type="EMBL" id="KPI42645.1"/>
    </source>
</evidence>
<dbReference type="Proteomes" id="UP000038010">
    <property type="component" value="Unassembled WGS sequence"/>
</dbReference>